<keyword evidence="5" id="KW-0326">Glycosidase</keyword>
<dbReference type="InterPro" id="IPR007342">
    <property type="entry name" value="PsuG"/>
</dbReference>
<dbReference type="EMBL" id="CAFBSG010000008">
    <property type="protein sequence ID" value="CAB5240165.1"/>
    <property type="molecule type" value="Genomic_DNA"/>
</dbReference>
<evidence type="ECO:0000313" key="6">
    <source>
        <dbReference type="EMBL" id="CAB5240165.1"/>
    </source>
</evidence>
<evidence type="ECO:0000256" key="2">
    <source>
        <dbReference type="ARBA" id="ARBA00022801"/>
    </source>
</evidence>
<accession>A0A6J7XVA9</accession>
<reference evidence="6" key="1">
    <citation type="submission" date="2020-05" db="EMBL/GenBank/DDBJ databases">
        <authorList>
            <person name="Chiriac C."/>
            <person name="Salcher M."/>
            <person name="Ghai R."/>
            <person name="Kavagutti S V."/>
        </authorList>
    </citation>
    <scope>NUCLEOTIDE SEQUENCE</scope>
</reference>
<protein>
    <submittedName>
        <fullName evidence="6">Unannotated protein</fullName>
    </submittedName>
</protein>
<keyword evidence="4" id="KW-0456">Lyase</keyword>
<dbReference type="HAMAP" id="MF_01876">
    <property type="entry name" value="PsiMP_glycosidase"/>
    <property type="match status" value="1"/>
</dbReference>
<dbReference type="GO" id="GO:0004730">
    <property type="term" value="F:pseudouridylate synthase activity"/>
    <property type="evidence" value="ECO:0007669"/>
    <property type="project" value="InterPro"/>
</dbReference>
<evidence type="ECO:0000256" key="5">
    <source>
        <dbReference type="ARBA" id="ARBA00023295"/>
    </source>
</evidence>
<dbReference type="GO" id="GO:0046872">
    <property type="term" value="F:metal ion binding"/>
    <property type="evidence" value="ECO:0007669"/>
    <property type="project" value="UniProtKB-KW"/>
</dbReference>
<gene>
    <name evidence="6" type="ORF">UFOPK3554_00689</name>
</gene>
<dbReference type="SUPFAM" id="SSF110581">
    <property type="entry name" value="Indigoidine synthase A-like"/>
    <property type="match status" value="1"/>
</dbReference>
<name>A0A6J7XVA9_9ZZZZ</name>
<keyword evidence="3" id="KW-0464">Manganese</keyword>
<organism evidence="6">
    <name type="scientific">freshwater metagenome</name>
    <dbReference type="NCBI Taxonomy" id="449393"/>
    <lineage>
        <taxon>unclassified sequences</taxon>
        <taxon>metagenomes</taxon>
        <taxon>ecological metagenomes</taxon>
    </lineage>
</organism>
<dbReference type="Pfam" id="PF04227">
    <property type="entry name" value="Indigoidine_A"/>
    <property type="match status" value="1"/>
</dbReference>
<evidence type="ECO:0000256" key="4">
    <source>
        <dbReference type="ARBA" id="ARBA00023239"/>
    </source>
</evidence>
<proteinExistence type="inferred from homology"/>
<dbReference type="InterPro" id="IPR022830">
    <property type="entry name" value="Indigdn_synthA-like"/>
</dbReference>
<evidence type="ECO:0000256" key="3">
    <source>
        <dbReference type="ARBA" id="ARBA00023211"/>
    </source>
</evidence>
<keyword evidence="2" id="KW-0378">Hydrolase</keyword>
<dbReference type="PANTHER" id="PTHR42909:SF1">
    <property type="entry name" value="CARBOHYDRATE KINASE PFKB DOMAIN-CONTAINING PROTEIN"/>
    <property type="match status" value="1"/>
</dbReference>
<keyword evidence="1" id="KW-0479">Metal-binding</keyword>
<sequence length="305" mass="31700">MTALLNDILKYSDEVKKALAAGSPVVALESTIISHGLPRPSNLTVAREVEAIVREHGATPATIAVLDGNVHIGLSDDQLVAIANRDDIMKASSRDLAIAVAFGKSAATTVAATAHLAVLAGIRVFATGGLGGVHRGANESFDESADLTALSALDITVVCAGVKSILDVGATLERLETLAIGVVGYKTNNFPGFYLTDSGFEIEHVANSADQIAQMIKARTAMKTNTSALIVANPVLHQMDKKLHDEVLANGLAAADKEGITGKAVTPFLLEYFHTASQGDSLRVNIEIIKSNSALAADIAVALGK</sequence>
<dbReference type="PANTHER" id="PTHR42909">
    <property type="entry name" value="ZGC:136858"/>
    <property type="match status" value="1"/>
</dbReference>
<dbReference type="AlphaFoldDB" id="A0A6J7XVA9"/>
<evidence type="ECO:0000256" key="1">
    <source>
        <dbReference type="ARBA" id="ARBA00022723"/>
    </source>
</evidence>
<dbReference type="GO" id="GO:0005737">
    <property type="term" value="C:cytoplasm"/>
    <property type="evidence" value="ECO:0007669"/>
    <property type="project" value="TreeGrafter"/>
</dbReference>
<dbReference type="GO" id="GO:0016798">
    <property type="term" value="F:hydrolase activity, acting on glycosyl bonds"/>
    <property type="evidence" value="ECO:0007669"/>
    <property type="project" value="UniProtKB-KW"/>
</dbReference>
<dbReference type="Gene3D" id="3.40.1790.10">
    <property type="entry name" value="Indigoidine synthase domain"/>
    <property type="match status" value="1"/>
</dbReference>